<dbReference type="OrthoDB" id="630895at2759"/>
<dbReference type="Pfam" id="PF13302">
    <property type="entry name" value="Acetyltransf_3"/>
    <property type="match status" value="1"/>
</dbReference>
<dbReference type="PROSITE" id="PS51186">
    <property type="entry name" value="GNAT"/>
    <property type="match status" value="1"/>
</dbReference>
<feature type="domain" description="N-acetyltransferase" evidence="1">
    <location>
        <begin position="8"/>
        <end position="170"/>
    </location>
</feature>
<evidence type="ECO:0000313" key="2">
    <source>
        <dbReference type="EMBL" id="KAF3457119.1"/>
    </source>
</evidence>
<organism evidence="2 3">
    <name type="scientific">Rhamnella rubrinervis</name>
    <dbReference type="NCBI Taxonomy" id="2594499"/>
    <lineage>
        <taxon>Eukaryota</taxon>
        <taxon>Viridiplantae</taxon>
        <taxon>Streptophyta</taxon>
        <taxon>Embryophyta</taxon>
        <taxon>Tracheophyta</taxon>
        <taxon>Spermatophyta</taxon>
        <taxon>Magnoliopsida</taxon>
        <taxon>eudicotyledons</taxon>
        <taxon>Gunneridae</taxon>
        <taxon>Pentapetalae</taxon>
        <taxon>rosids</taxon>
        <taxon>fabids</taxon>
        <taxon>Rosales</taxon>
        <taxon>Rhamnaceae</taxon>
        <taxon>rhamnoid group</taxon>
        <taxon>Rhamneae</taxon>
        <taxon>Rhamnella</taxon>
    </lineage>
</organism>
<evidence type="ECO:0000313" key="3">
    <source>
        <dbReference type="Proteomes" id="UP000796880"/>
    </source>
</evidence>
<gene>
    <name evidence="2" type="ORF">FNV43_RR01776</name>
</gene>
<dbReference type="GO" id="GO:0016747">
    <property type="term" value="F:acyltransferase activity, transferring groups other than amino-acyl groups"/>
    <property type="evidence" value="ECO:0007669"/>
    <property type="project" value="InterPro"/>
</dbReference>
<keyword evidence="3" id="KW-1185">Reference proteome</keyword>
<proteinExistence type="predicted"/>
<dbReference type="SUPFAM" id="SSF55729">
    <property type="entry name" value="Acyl-CoA N-acyltransferases (Nat)"/>
    <property type="match status" value="1"/>
</dbReference>
<name>A0A8K0HRK9_9ROSA</name>
<reference evidence="2" key="1">
    <citation type="submission" date="2020-03" db="EMBL/GenBank/DDBJ databases">
        <title>A high-quality chromosome-level genome assembly of a woody plant with both climbing and erect habits, Rhamnella rubrinervis.</title>
        <authorList>
            <person name="Lu Z."/>
            <person name="Yang Y."/>
            <person name="Zhu X."/>
            <person name="Sun Y."/>
        </authorList>
    </citation>
    <scope>NUCLEOTIDE SEQUENCE</scope>
    <source>
        <strain evidence="2">BYM</strain>
        <tissue evidence="2">Leaf</tissue>
    </source>
</reference>
<dbReference type="PANTHER" id="PTHR46067:SF11">
    <property type="entry name" value="N-ACETYLTRANSFERASE DOMAIN-CONTAINING PROTEIN"/>
    <property type="match status" value="1"/>
</dbReference>
<dbReference type="InterPro" id="IPR000182">
    <property type="entry name" value="GNAT_dom"/>
</dbReference>
<evidence type="ECO:0000259" key="1">
    <source>
        <dbReference type="PROSITE" id="PS51186"/>
    </source>
</evidence>
<dbReference type="Gene3D" id="3.40.630.30">
    <property type="match status" value="1"/>
</dbReference>
<dbReference type="Proteomes" id="UP000796880">
    <property type="component" value="Unassembled WGS sequence"/>
</dbReference>
<dbReference type="InterPro" id="IPR016181">
    <property type="entry name" value="Acyl_CoA_acyltransferase"/>
</dbReference>
<sequence>MASNPLETTLRPFRISDAEDLLKYAGDEEAIRFTRLNTMTSKEEAISYIQNFCIPHPYCRSICINGDRCIGYVSVKPAESEYRCRAQLAYGIAREYWGQGITARAAKMAISEGFREFPDLVRLQSFVEVENKASQRELEKTGFQKEGVMRKYRINRGQIKDMVLFSLLSTDTIP</sequence>
<dbReference type="EMBL" id="VOIH02000001">
    <property type="protein sequence ID" value="KAF3457119.1"/>
    <property type="molecule type" value="Genomic_DNA"/>
</dbReference>
<comment type="caution">
    <text evidence="2">The sequence shown here is derived from an EMBL/GenBank/DDBJ whole genome shotgun (WGS) entry which is preliminary data.</text>
</comment>
<accession>A0A8K0HRK9</accession>
<protein>
    <recommendedName>
        <fullName evidence="1">N-acetyltransferase domain-containing protein</fullName>
    </recommendedName>
</protein>
<dbReference type="PANTHER" id="PTHR46067">
    <property type="entry name" value="ACYL-COA N-ACYLTRANSFERASES (NAT) SUPERFAMILY PROTEIN"/>
    <property type="match status" value="1"/>
</dbReference>
<dbReference type="AlphaFoldDB" id="A0A8K0HRK9"/>